<dbReference type="AlphaFoldDB" id="A0A9W8QTM8"/>
<organism evidence="2 3">
    <name type="scientific">Fusarium falciforme</name>
    <dbReference type="NCBI Taxonomy" id="195108"/>
    <lineage>
        <taxon>Eukaryota</taxon>
        <taxon>Fungi</taxon>
        <taxon>Dikarya</taxon>
        <taxon>Ascomycota</taxon>
        <taxon>Pezizomycotina</taxon>
        <taxon>Sordariomycetes</taxon>
        <taxon>Hypocreomycetidae</taxon>
        <taxon>Hypocreales</taxon>
        <taxon>Nectriaceae</taxon>
        <taxon>Fusarium</taxon>
        <taxon>Fusarium solani species complex</taxon>
    </lineage>
</organism>
<comment type="caution">
    <text evidence="2">The sequence shown here is derived from an EMBL/GenBank/DDBJ whole genome shotgun (WGS) entry which is preliminary data.</text>
</comment>
<proteinExistence type="predicted"/>
<feature type="compositionally biased region" description="Basic and acidic residues" evidence="1">
    <location>
        <begin position="41"/>
        <end position="65"/>
    </location>
</feature>
<gene>
    <name evidence="2" type="ORF">NW755_014730</name>
</gene>
<evidence type="ECO:0000313" key="3">
    <source>
        <dbReference type="Proteomes" id="UP001152087"/>
    </source>
</evidence>
<evidence type="ECO:0000313" key="2">
    <source>
        <dbReference type="EMBL" id="KAJ4175850.1"/>
    </source>
</evidence>
<name>A0A9W8QTM8_9HYPO</name>
<accession>A0A9W8QTM8</accession>
<evidence type="ECO:0000256" key="1">
    <source>
        <dbReference type="SAM" id="MobiDB-lite"/>
    </source>
</evidence>
<keyword evidence="3" id="KW-1185">Reference proteome</keyword>
<protein>
    <submittedName>
        <fullName evidence="2">Uncharacterized protein</fullName>
    </submittedName>
</protein>
<feature type="compositionally biased region" description="Basic residues" evidence="1">
    <location>
        <begin position="66"/>
        <end position="77"/>
    </location>
</feature>
<feature type="region of interest" description="Disordered" evidence="1">
    <location>
        <begin position="1"/>
        <end position="78"/>
    </location>
</feature>
<dbReference type="Proteomes" id="UP001152087">
    <property type="component" value="Unassembled WGS sequence"/>
</dbReference>
<sequence>MEPNAHTSQHDDNGESSSLPPRDAQGNVLKGRARIYAEVQRNQERRREQMTPEERAAEAADIENKARRRHKRKRKAANKADLAEIALTGYLTEDQCQALLRQPFPPYATAFLRSLDGYLDNMGDIVAFRRPLSCSTQYARPFLLRSAELCKFALVDWRDPHPESVQQRGRSLALDRLYKMHL</sequence>
<reference evidence="2" key="1">
    <citation type="submission" date="2022-09" db="EMBL/GenBank/DDBJ databases">
        <title>Fusarium specimens isolated from Avocado Roots.</title>
        <authorList>
            <person name="Stajich J."/>
            <person name="Roper C."/>
            <person name="Heimlech-Rivalta G."/>
        </authorList>
    </citation>
    <scope>NUCLEOTIDE SEQUENCE</scope>
    <source>
        <strain evidence="2">A02</strain>
    </source>
</reference>
<dbReference type="EMBL" id="JAOQAV010000301">
    <property type="protein sequence ID" value="KAJ4175850.1"/>
    <property type="molecule type" value="Genomic_DNA"/>
</dbReference>